<comment type="caution">
    <text evidence="20">The sequence shown here is derived from an EMBL/GenBank/DDBJ whole genome shotgun (WGS) entry which is preliminary data.</text>
</comment>
<evidence type="ECO:0000256" key="12">
    <source>
        <dbReference type="ARBA" id="ARBA00023242"/>
    </source>
</evidence>
<comment type="subcellular location">
    <subcellularLocation>
        <location evidence="2">Chromosome</location>
    </subcellularLocation>
    <subcellularLocation>
        <location evidence="1">Nucleus</location>
    </subcellularLocation>
</comment>
<dbReference type="SMART" id="SM00508">
    <property type="entry name" value="PostSET"/>
    <property type="match status" value="1"/>
</dbReference>
<dbReference type="InterPro" id="IPR013257">
    <property type="entry name" value="SRI"/>
</dbReference>
<evidence type="ECO:0000256" key="10">
    <source>
        <dbReference type="ARBA" id="ARBA00023015"/>
    </source>
</evidence>
<keyword evidence="15" id="KW-0175">Coiled coil</keyword>
<keyword evidence="11" id="KW-0804">Transcription</keyword>
<dbReference type="InterPro" id="IPR050777">
    <property type="entry name" value="SET2_Histone-Lys_MeTrsfase"/>
</dbReference>
<organism evidence="20 21">
    <name type="scientific">Arxiozyma heterogenica</name>
    <dbReference type="NCBI Taxonomy" id="278026"/>
    <lineage>
        <taxon>Eukaryota</taxon>
        <taxon>Fungi</taxon>
        <taxon>Dikarya</taxon>
        <taxon>Ascomycota</taxon>
        <taxon>Saccharomycotina</taxon>
        <taxon>Saccharomycetes</taxon>
        <taxon>Saccharomycetales</taxon>
        <taxon>Saccharomycetaceae</taxon>
        <taxon>Arxiozyma</taxon>
    </lineage>
</organism>
<dbReference type="PROSITE" id="PS51215">
    <property type="entry name" value="AWS"/>
    <property type="match status" value="1"/>
</dbReference>
<dbReference type="Pfam" id="PF18507">
    <property type="entry name" value="WW_1"/>
    <property type="match status" value="1"/>
</dbReference>
<keyword evidence="10" id="KW-0805">Transcription regulation</keyword>
<dbReference type="SUPFAM" id="SSF51045">
    <property type="entry name" value="WW domain"/>
    <property type="match status" value="1"/>
</dbReference>
<evidence type="ECO:0000256" key="11">
    <source>
        <dbReference type="ARBA" id="ARBA00023163"/>
    </source>
</evidence>
<feature type="compositionally biased region" description="Polar residues" evidence="16">
    <location>
        <begin position="500"/>
        <end position="511"/>
    </location>
</feature>
<evidence type="ECO:0000256" key="7">
    <source>
        <dbReference type="ARBA" id="ARBA00022603"/>
    </source>
</evidence>
<keyword evidence="6" id="KW-0678">Repressor</keyword>
<name>A0AAN7W6D8_9SACH</name>
<comment type="catalytic activity">
    <reaction evidence="14">
        <text>L-lysyl(36)-[histone H3] + 3 S-adenosyl-L-methionine = N(6),N(6),N(6)-trimethyl-L-lysyl(36)-[histone H3] + 3 S-adenosyl-L-homocysteine + 3 H(+)</text>
        <dbReference type="Rhea" id="RHEA:60324"/>
        <dbReference type="Rhea" id="RHEA-COMP:9785"/>
        <dbReference type="Rhea" id="RHEA-COMP:15536"/>
        <dbReference type="ChEBI" id="CHEBI:15378"/>
        <dbReference type="ChEBI" id="CHEBI:29969"/>
        <dbReference type="ChEBI" id="CHEBI:57856"/>
        <dbReference type="ChEBI" id="CHEBI:59789"/>
        <dbReference type="ChEBI" id="CHEBI:61961"/>
        <dbReference type="EC" id="2.1.1.359"/>
    </reaction>
</comment>
<dbReference type="AlphaFoldDB" id="A0AAN7W6D8"/>
<evidence type="ECO:0000256" key="8">
    <source>
        <dbReference type="ARBA" id="ARBA00022679"/>
    </source>
</evidence>
<feature type="domain" description="SET" evidence="17">
    <location>
        <begin position="109"/>
        <end position="226"/>
    </location>
</feature>
<dbReference type="Pfam" id="PF08236">
    <property type="entry name" value="SRI"/>
    <property type="match status" value="1"/>
</dbReference>
<dbReference type="InterPro" id="IPR044437">
    <property type="entry name" value="SETD2/Set2_SET"/>
</dbReference>
<dbReference type="PROSITE" id="PS50280">
    <property type="entry name" value="SET"/>
    <property type="match status" value="1"/>
</dbReference>
<feature type="coiled-coil region" evidence="15">
    <location>
        <begin position="562"/>
        <end position="614"/>
    </location>
</feature>
<evidence type="ECO:0000256" key="1">
    <source>
        <dbReference type="ARBA" id="ARBA00004123"/>
    </source>
</evidence>
<keyword evidence="5" id="KW-0158">Chromosome</keyword>
<evidence type="ECO:0000256" key="6">
    <source>
        <dbReference type="ARBA" id="ARBA00022491"/>
    </source>
</evidence>
<dbReference type="InterPro" id="IPR003616">
    <property type="entry name" value="Post-SET_dom"/>
</dbReference>
<dbReference type="EMBL" id="JAWIZZ010000006">
    <property type="protein sequence ID" value="KAK5782239.1"/>
    <property type="molecule type" value="Genomic_DNA"/>
</dbReference>
<dbReference type="GO" id="GO:0140955">
    <property type="term" value="F:histone H3K36 trimethyltransferase activity"/>
    <property type="evidence" value="ECO:0007669"/>
    <property type="project" value="UniProtKB-EC"/>
</dbReference>
<dbReference type="Gene3D" id="2.170.270.10">
    <property type="entry name" value="SET domain"/>
    <property type="match status" value="1"/>
</dbReference>
<dbReference type="InterPro" id="IPR046341">
    <property type="entry name" value="SET_dom_sf"/>
</dbReference>
<evidence type="ECO:0000256" key="13">
    <source>
        <dbReference type="ARBA" id="ARBA00030091"/>
    </source>
</evidence>
<dbReference type="InterPro" id="IPR001214">
    <property type="entry name" value="SET_dom"/>
</dbReference>
<dbReference type="GO" id="GO:0006355">
    <property type="term" value="P:regulation of DNA-templated transcription"/>
    <property type="evidence" value="ECO:0007669"/>
    <property type="project" value="InterPro"/>
</dbReference>
<keyword evidence="21" id="KW-1185">Reference proteome</keyword>
<dbReference type="SMART" id="SM00570">
    <property type="entry name" value="AWS"/>
    <property type="match status" value="1"/>
</dbReference>
<dbReference type="CDD" id="cd19172">
    <property type="entry name" value="SET_SETD2"/>
    <property type="match status" value="1"/>
</dbReference>
<dbReference type="GO" id="GO:0005634">
    <property type="term" value="C:nucleus"/>
    <property type="evidence" value="ECO:0007669"/>
    <property type="project" value="UniProtKB-SubCell"/>
</dbReference>
<evidence type="ECO:0000259" key="19">
    <source>
        <dbReference type="PROSITE" id="PS51215"/>
    </source>
</evidence>
<reference evidence="21" key="1">
    <citation type="submission" date="2023-07" db="EMBL/GenBank/DDBJ databases">
        <title>A draft genome of Kazachstania heterogenica Y-27499.</title>
        <authorList>
            <person name="Donic C."/>
            <person name="Kralova J.S."/>
            <person name="Fidel L."/>
            <person name="Ben-Dor S."/>
            <person name="Jung S."/>
        </authorList>
    </citation>
    <scope>NUCLEOTIDE SEQUENCE [LARGE SCALE GENOMIC DNA]</scope>
    <source>
        <strain evidence="21">Y27499</strain>
    </source>
</reference>
<dbReference type="InterPro" id="IPR001202">
    <property type="entry name" value="WW_dom"/>
</dbReference>
<evidence type="ECO:0000256" key="2">
    <source>
        <dbReference type="ARBA" id="ARBA00004286"/>
    </source>
</evidence>
<protein>
    <recommendedName>
        <fullName evidence="4">Histone-lysine N-methyltransferase, H3 lysine-36 specific</fullName>
        <ecNumber evidence="3">2.1.1.359</ecNumber>
    </recommendedName>
    <alternativeName>
        <fullName evidence="13">SET domain-containing protein 2</fullName>
    </alternativeName>
</protein>
<feature type="domain" description="Post-SET" evidence="18">
    <location>
        <begin position="233"/>
        <end position="249"/>
    </location>
</feature>
<keyword evidence="9" id="KW-0949">S-adenosyl-L-methionine</keyword>
<evidence type="ECO:0000259" key="17">
    <source>
        <dbReference type="PROSITE" id="PS50280"/>
    </source>
</evidence>
<evidence type="ECO:0000256" key="4">
    <source>
        <dbReference type="ARBA" id="ARBA00018028"/>
    </source>
</evidence>
<evidence type="ECO:0000313" key="20">
    <source>
        <dbReference type="EMBL" id="KAK5782239.1"/>
    </source>
</evidence>
<evidence type="ECO:0000256" key="16">
    <source>
        <dbReference type="SAM" id="MobiDB-lite"/>
    </source>
</evidence>
<dbReference type="Pfam" id="PF17907">
    <property type="entry name" value="AWS"/>
    <property type="match status" value="1"/>
</dbReference>
<dbReference type="EC" id="2.1.1.359" evidence="3"/>
<dbReference type="PROSITE" id="PS50868">
    <property type="entry name" value="POST_SET"/>
    <property type="match status" value="1"/>
</dbReference>
<dbReference type="GO" id="GO:0005694">
    <property type="term" value="C:chromosome"/>
    <property type="evidence" value="ECO:0007669"/>
    <property type="project" value="UniProtKB-SubCell"/>
</dbReference>
<evidence type="ECO:0000256" key="3">
    <source>
        <dbReference type="ARBA" id="ARBA00012178"/>
    </source>
</evidence>
<dbReference type="PROSITE" id="PS51568">
    <property type="entry name" value="SAM_MT43_SET2_1"/>
    <property type="match status" value="1"/>
</dbReference>
<keyword evidence="8" id="KW-0808">Transferase</keyword>
<proteinExistence type="predicted"/>
<keyword evidence="7" id="KW-0489">Methyltransferase</keyword>
<feature type="domain" description="AWS" evidence="19">
    <location>
        <begin position="46"/>
        <end position="107"/>
    </location>
</feature>
<keyword evidence="12" id="KW-0539">Nucleus</keyword>
<dbReference type="SUPFAM" id="SSF82199">
    <property type="entry name" value="SET domain"/>
    <property type="match status" value="1"/>
</dbReference>
<dbReference type="FunFam" id="2.170.270.10:FF:000033">
    <property type="entry name" value="Histone-lysine N-methyltransferase"/>
    <property type="match status" value="1"/>
</dbReference>
<evidence type="ECO:0000256" key="15">
    <source>
        <dbReference type="SAM" id="Coils"/>
    </source>
</evidence>
<dbReference type="SMART" id="SM00317">
    <property type="entry name" value="SET"/>
    <property type="match status" value="1"/>
</dbReference>
<dbReference type="InterPro" id="IPR006560">
    <property type="entry name" value="AWS_dom"/>
</dbReference>
<evidence type="ECO:0000256" key="9">
    <source>
        <dbReference type="ARBA" id="ARBA00022691"/>
    </source>
</evidence>
<evidence type="ECO:0000256" key="5">
    <source>
        <dbReference type="ARBA" id="ARBA00022454"/>
    </source>
</evidence>
<evidence type="ECO:0000259" key="18">
    <source>
        <dbReference type="PROSITE" id="PS50868"/>
    </source>
</evidence>
<dbReference type="InterPro" id="IPR025788">
    <property type="entry name" value="Set2_fungi"/>
</dbReference>
<evidence type="ECO:0000313" key="21">
    <source>
        <dbReference type="Proteomes" id="UP001306508"/>
    </source>
</evidence>
<gene>
    <name evidence="20" type="ORF">RI543_000169</name>
</gene>
<evidence type="ECO:0000256" key="14">
    <source>
        <dbReference type="ARBA" id="ARBA00047545"/>
    </source>
</evidence>
<dbReference type="GO" id="GO:0032259">
    <property type="term" value="P:methylation"/>
    <property type="evidence" value="ECO:0007669"/>
    <property type="project" value="UniProtKB-KW"/>
</dbReference>
<dbReference type="Pfam" id="PF00856">
    <property type="entry name" value="SET"/>
    <property type="match status" value="1"/>
</dbReference>
<dbReference type="Proteomes" id="UP001306508">
    <property type="component" value="Unassembled WGS sequence"/>
</dbReference>
<feature type="region of interest" description="Disordered" evidence="16">
    <location>
        <begin position="500"/>
        <end position="560"/>
    </location>
</feature>
<dbReference type="InterPro" id="IPR036020">
    <property type="entry name" value="WW_dom_sf"/>
</dbReference>
<sequence>MSKASKIPNNPQLFPGVEDKTQEALGTFVELTKCTYQDKSLGNSHNEFMECDCFENLTIDKDGNIINGACDEDSDCINRLTLIECVDGLCDSTCGKECQNQRFQRRQYANIMVFQTEKKGYGVLAQEDIDPNQFIYEYIGEVINEEEFRDRMILYDKQRIKHFYFMMLQNGQFIDATKKGCLARFCNHSCNPNAYVNKWVVNGKLKMGIFAKRKIFKDEEITFDYNVDRYGAAAQKCYCGEPNCIGFLGGKTQTDAASLLPQSFSDALGISPSIEKKWLKMKRANGEIITKNNEENINEEFVNSLEIIPCKNSSDITKVMSVLLQIENKMIALKIFQRLFPIIDESLLYQVIKFHGYKCFNNLLNIFKDEESVISDILNFLSKLPKTTKNGIVVSQLDTKLKQIIHVFPNLKHQCDQLLEKWESYEEYTRITKRNINELSDMSRSLSTLNDLRKVRLPPEWEIIQVNGRPFYYNAQNNIKLDKPPNILQFNNNRNNVNQRSGENFDNNQFQHKNKNHLNPGLDKLFMSNRKSMKRHNPHQDRDKYGFNKKSRYSSEEPDIVEKRKDEEVKMLKAKLEAETAKRLELDKIIQEANRQKEIERKEKERLQKSLKEKHMLQKKLSNASHIEHKWNKFFASFVPNMLRKYKTEIPLSHENIKECAREITKILSSKEMKKNSKSIPPSKPSKEKYTKVQNFVNIYMEKFIHKYKQNKGHDKSVTPSAFS</sequence>
<dbReference type="InterPro" id="IPR038190">
    <property type="entry name" value="SRI_sf"/>
</dbReference>
<dbReference type="Gene3D" id="1.10.1740.100">
    <property type="entry name" value="Set2, Rpb1 interacting domain"/>
    <property type="match status" value="1"/>
</dbReference>
<dbReference type="PANTHER" id="PTHR22884">
    <property type="entry name" value="SET DOMAIN PROTEINS"/>
    <property type="match status" value="1"/>
</dbReference>
<accession>A0AAN7W6D8</accession>